<keyword evidence="6 11" id="KW-0472">Membrane</keyword>
<comment type="subcellular location">
    <subcellularLocation>
        <location evidence="1">Membrane</location>
        <topology evidence="1">Single-pass type I membrane protein</topology>
    </subcellularLocation>
</comment>
<dbReference type="KEGG" id="muo:115464432"/>
<dbReference type="GO" id="GO:0050863">
    <property type="term" value="P:regulation of T cell activation"/>
    <property type="evidence" value="ECO:0007669"/>
    <property type="project" value="UniProtKB-ARBA"/>
</dbReference>
<dbReference type="Proteomes" id="UP000515156">
    <property type="component" value="Chromosome 3"/>
</dbReference>
<keyword evidence="7" id="KW-1015">Disulfide bond</keyword>
<dbReference type="InterPro" id="IPR007110">
    <property type="entry name" value="Ig-like_dom"/>
</dbReference>
<dbReference type="InterPro" id="IPR003879">
    <property type="entry name" value="Butyrophylin_SPRY"/>
</dbReference>
<keyword evidence="5 11" id="KW-1133">Transmembrane helix</keyword>
<dbReference type="GO" id="GO:0005102">
    <property type="term" value="F:signaling receptor binding"/>
    <property type="evidence" value="ECO:0007669"/>
    <property type="project" value="TreeGrafter"/>
</dbReference>
<dbReference type="InterPro" id="IPR036179">
    <property type="entry name" value="Ig-like_dom_sf"/>
</dbReference>
<dbReference type="InterPro" id="IPR001870">
    <property type="entry name" value="B30.2/SPRY"/>
</dbReference>
<comment type="similarity">
    <text evidence="10">Belongs to the SKINT family.</text>
</comment>
<dbReference type="CDD" id="cd13733">
    <property type="entry name" value="SPRY_PRY_C-I_1"/>
    <property type="match status" value="1"/>
</dbReference>
<dbReference type="PANTHER" id="PTHR24100:SF149">
    <property type="entry name" value="BG-LIKE ANTIGEN 1-RELATED"/>
    <property type="match status" value="1"/>
</dbReference>
<dbReference type="SMART" id="SM00409">
    <property type="entry name" value="IG"/>
    <property type="match status" value="1"/>
</dbReference>
<sequence length="506" mass="58444">MYFPDAPWRMSLSSLPGFILLLISHHFQIVNAERFKVTGPNQPVVAFLDEDAVLPCCFSPALSAEHMQVRWFRTGFDSVVHLYEDGRDQIWKQIPEYQGRTEQLRSHISNGNVSLRIRNITLYDEGIYTCFIRIDPYYEEATVELKVVGLGSPLSISVNDYQDRGIRVMCESAGWYPKPEVTWKQENGHSLTSLSETETQEHNGLFNVRTHLLMRTNQYGKISCRIRNTVVNQERQSVIFIADAFYQRVSRWKVSVSILLVSVLILCGFLVMLVVYHLKKERQVKAAISGQVTRLLAEFQNLSANVECLTAKLEWIKRCNYAVDVTLDPETAHPDLLLSEDLKSVQWRKRNQNVPDTPVRFDTDSCVLGCEGFTSGRHYWEVEVGDAGFWRLGVCKDSVKRKRHITLSPENGYWTIQRWHGYKYSALTTPMKTQLFPRETPQAVGIFLDCEAGNVSFYNADNNSHLYTFTNSFTEKFKPFFWTFFANVPLRIRPVSAWEIENWAQD</sequence>
<evidence type="ECO:0000256" key="12">
    <source>
        <dbReference type="SAM" id="SignalP"/>
    </source>
</evidence>
<feature type="signal peptide" evidence="12">
    <location>
        <begin position="1"/>
        <end position="32"/>
    </location>
</feature>
<dbReference type="GO" id="GO:1903037">
    <property type="term" value="P:regulation of leukocyte cell-cell adhesion"/>
    <property type="evidence" value="ECO:0007669"/>
    <property type="project" value="UniProtKB-ARBA"/>
</dbReference>
<keyword evidence="15" id="KW-1185">Reference proteome</keyword>
<evidence type="ECO:0000259" key="14">
    <source>
        <dbReference type="PROSITE" id="PS50835"/>
    </source>
</evidence>
<dbReference type="CDD" id="cd05713">
    <property type="entry name" value="IgV_MOG_like"/>
    <property type="match status" value="1"/>
</dbReference>
<dbReference type="PANTHER" id="PTHR24100">
    <property type="entry name" value="BUTYROPHILIN"/>
    <property type="match status" value="1"/>
</dbReference>
<evidence type="ECO:0000256" key="10">
    <source>
        <dbReference type="ARBA" id="ARBA00038221"/>
    </source>
</evidence>
<dbReference type="FunFam" id="2.60.40.10:FF:000142">
    <property type="entry name" value="V-set domain-containing T-cell activation inhibitor 1"/>
    <property type="match status" value="1"/>
</dbReference>
<dbReference type="OrthoDB" id="9986391at2759"/>
<feature type="chain" id="PRO_5028219910" evidence="12">
    <location>
        <begin position="33"/>
        <end position="506"/>
    </location>
</feature>
<dbReference type="GO" id="GO:0050852">
    <property type="term" value="P:T cell receptor signaling pathway"/>
    <property type="evidence" value="ECO:0007669"/>
    <property type="project" value="TreeGrafter"/>
</dbReference>
<dbReference type="GeneID" id="115464432"/>
<keyword evidence="4 12" id="KW-0732">Signal</keyword>
<evidence type="ECO:0000313" key="15">
    <source>
        <dbReference type="Proteomes" id="UP000515156"/>
    </source>
</evidence>
<evidence type="ECO:0000256" key="1">
    <source>
        <dbReference type="ARBA" id="ARBA00004479"/>
    </source>
</evidence>
<dbReference type="InterPro" id="IPR013783">
    <property type="entry name" value="Ig-like_fold"/>
</dbReference>
<dbReference type="SMART" id="SM00449">
    <property type="entry name" value="SPRY"/>
    <property type="match status" value="1"/>
</dbReference>
<comment type="similarity">
    <text evidence="2">Belongs to the immunoglobulin superfamily. BTN/MOG family.</text>
</comment>
<dbReference type="Pfam" id="PF07686">
    <property type="entry name" value="V-set"/>
    <property type="match status" value="1"/>
</dbReference>
<dbReference type="Pfam" id="PF00622">
    <property type="entry name" value="SPRY"/>
    <property type="match status" value="1"/>
</dbReference>
<dbReference type="SUPFAM" id="SSF49899">
    <property type="entry name" value="Concanavalin A-like lectins/glucanases"/>
    <property type="match status" value="1"/>
</dbReference>
<name>A0A6P7XK37_9AMPH</name>
<keyword evidence="3 11" id="KW-0812">Transmembrane</keyword>
<evidence type="ECO:0000256" key="8">
    <source>
        <dbReference type="ARBA" id="ARBA00023180"/>
    </source>
</evidence>
<dbReference type="PROSITE" id="PS50188">
    <property type="entry name" value="B302_SPRY"/>
    <property type="match status" value="1"/>
</dbReference>
<evidence type="ECO:0000256" key="6">
    <source>
        <dbReference type="ARBA" id="ARBA00023136"/>
    </source>
</evidence>
<dbReference type="InterPro" id="IPR006574">
    <property type="entry name" value="PRY"/>
</dbReference>
<keyword evidence="9" id="KW-0393">Immunoglobulin domain</keyword>
<dbReference type="InterPro" id="IPR043136">
    <property type="entry name" value="B30.2/SPRY_sf"/>
</dbReference>
<evidence type="ECO:0000259" key="13">
    <source>
        <dbReference type="PROSITE" id="PS50188"/>
    </source>
</evidence>
<dbReference type="Gene3D" id="2.60.120.920">
    <property type="match status" value="1"/>
</dbReference>
<dbReference type="SMART" id="SM00589">
    <property type="entry name" value="PRY"/>
    <property type="match status" value="1"/>
</dbReference>
<organism evidence="15 16">
    <name type="scientific">Microcaecilia unicolor</name>
    <dbReference type="NCBI Taxonomy" id="1415580"/>
    <lineage>
        <taxon>Eukaryota</taxon>
        <taxon>Metazoa</taxon>
        <taxon>Chordata</taxon>
        <taxon>Craniata</taxon>
        <taxon>Vertebrata</taxon>
        <taxon>Euteleostomi</taxon>
        <taxon>Amphibia</taxon>
        <taxon>Gymnophiona</taxon>
        <taxon>Siphonopidae</taxon>
        <taxon>Microcaecilia</taxon>
    </lineage>
</organism>
<dbReference type="InParanoid" id="A0A6P7XK37"/>
<evidence type="ECO:0000256" key="2">
    <source>
        <dbReference type="ARBA" id="ARBA00007591"/>
    </source>
</evidence>
<feature type="domain" description="B30.2/SPRY" evidence="13">
    <location>
        <begin position="305"/>
        <end position="499"/>
    </location>
</feature>
<dbReference type="FunCoup" id="A0A6P7XK37">
    <property type="interactions" value="1188"/>
</dbReference>
<dbReference type="Gene3D" id="2.60.40.10">
    <property type="entry name" value="Immunoglobulins"/>
    <property type="match status" value="2"/>
</dbReference>
<accession>A0A6P7XK37</accession>
<evidence type="ECO:0000256" key="7">
    <source>
        <dbReference type="ARBA" id="ARBA00023157"/>
    </source>
</evidence>
<dbReference type="Pfam" id="PF13765">
    <property type="entry name" value="PRY"/>
    <property type="match status" value="1"/>
</dbReference>
<dbReference type="InterPro" id="IPR050504">
    <property type="entry name" value="IgSF_BTN/MOG"/>
</dbReference>
<dbReference type="SUPFAM" id="SSF48726">
    <property type="entry name" value="Immunoglobulin"/>
    <property type="match status" value="2"/>
</dbReference>
<dbReference type="GO" id="GO:0001817">
    <property type="term" value="P:regulation of cytokine production"/>
    <property type="evidence" value="ECO:0007669"/>
    <property type="project" value="TreeGrafter"/>
</dbReference>
<feature type="transmembrane region" description="Helical" evidence="11">
    <location>
        <begin position="254"/>
        <end position="276"/>
    </location>
</feature>
<reference evidence="16" key="1">
    <citation type="submission" date="2025-08" db="UniProtKB">
        <authorList>
            <consortium name="RefSeq"/>
        </authorList>
    </citation>
    <scope>IDENTIFICATION</scope>
</reference>
<gene>
    <name evidence="16" type="primary">LOC115464432</name>
</gene>
<dbReference type="InterPro" id="IPR003877">
    <property type="entry name" value="SPRY_dom"/>
</dbReference>
<evidence type="ECO:0000256" key="5">
    <source>
        <dbReference type="ARBA" id="ARBA00022989"/>
    </source>
</evidence>
<dbReference type="Pfam" id="PF22705">
    <property type="entry name" value="C2-set_3"/>
    <property type="match status" value="1"/>
</dbReference>
<protein>
    <submittedName>
        <fullName evidence="16">Butyrophilin subfamily 1 member A1-like</fullName>
    </submittedName>
</protein>
<feature type="domain" description="Ig-like" evidence="14">
    <location>
        <begin position="136"/>
        <end position="240"/>
    </location>
</feature>
<dbReference type="InterPro" id="IPR003599">
    <property type="entry name" value="Ig_sub"/>
</dbReference>
<dbReference type="GO" id="GO:0009897">
    <property type="term" value="C:external side of plasma membrane"/>
    <property type="evidence" value="ECO:0007669"/>
    <property type="project" value="TreeGrafter"/>
</dbReference>
<dbReference type="GO" id="GO:0042110">
    <property type="term" value="P:T cell activation"/>
    <property type="evidence" value="ECO:0007669"/>
    <property type="project" value="UniProtKB-ARBA"/>
</dbReference>
<keyword evidence="8" id="KW-0325">Glycoprotein</keyword>
<dbReference type="InterPro" id="IPR013320">
    <property type="entry name" value="ConA-like_dom_sf"/>
</dbReference>
<evidence type="ECO:0000256" key="9">
    <source>
        <dbReference type="ARBA" id="ARBA00023319"/>
    </source>
</evidence>
<evidence type="ECO:0000313" key="16">
    <source>
        <dbReference type="RefSeq" id="XP_030050674.1"/>
    </source>
</evidence>
<dbReference type="InterPro" id="IPR013106">
    <property type="entry name" value="Ig_V-set"/>
</dbReference>
<dbReference type="AlphaFoldDB" id="A0A6P7XK37"/>
<dbReference type="FunFam" id="2.60.120.920:FF:000004">
    <property type="entry name" value="Butyrophilin subfamily 1 member A1"/>
    <property type="match status" value="1"/>
</dbReference>
<dbReference type="SMART" id="SM00406">
    <property type="entry name" value="IGv"/>
    <property type="match status" value="1"/>
</dbReference>
<evidence type="ECO:0000256" key="4">
    <source>
        <dbReference type="ARBA" id="ARBA00022729"/>
    </source>
</evidence>
<dbReference type="PROSITE" id="PS50835">
    <property type="entry name" value="IG_LIKE"/>
    <property type="match status" value="2"/>
</dbReference>
<evidence type="ECO:0000256" key="11">
    <source>
        <dbReference type="SAM" id="Phobius"/>
    </source>
</evidence>
<dbReference type="FunFam" id="2.60.40.10:FF:000088">
    <property type="entry name" value="Butyrophilin subfamily 1 member A1"/>
    <property type="match status" value="1"/>
</dbReference>
<evidence type="ECO:0000256" key="3">
    <source>
        <dbReference type="ARBA" id="ARBA00022692"/>
    </source>
</evidence>
<feature type="domain" description="Ig-like" evidence="14">
    <location>
        <begin position="16"/>
        <end position="130"/>
    </location>
</feature>
<dbReference type="InterPro" id="IPR053896">
    <property type="entry name" value="BTN3A2-like_Ig-C"/>
</dbReference>
<dbReference type="RefSeq" id="XP_030050674.1">
    <property type="nucleotide sequence ID" value="XM_030194814.1"/>
</dbReference>
<dbReference type="PRINTS" id="PR01407">
    <property type="entry name" value="BUTYPHLNCDUF"/>
</dbReference>
<proteinExistence type="inferred from homology"/>